<name>A0AAD5VBK3_9APHY</name>
<organism evidence="4 5">
    <name type="scientific">Meripilus lineatus</name>
    <dbReference type="NCBI Taxonomy" id="2056292"/>
    <lineage>
        <taxon>Eukaryota</taxon>
        <taxon>Fungi</taxon>
        <taxon>Dikarya</taxon>
        <taxon>Basidiomycota</taxon>
        <taxon>Agaricomycotina</taxon>
        <taxon>Agaricomycetes</taxon>
        <taxon>Polyporales</taxon>
        <taxon>Meripilaceae</taxon>
        <taxon>Meripilus</taxon>
    </lineage>
</organism>
<protein>
    <recommendedName>
        <fullName evidence="3">DUF6535 domain-containing protein</fullName>
    </recommendedName>
</protein>
<sequence>MHSHDETPPGPGGDSNTVTEGSHMNTPDRRSETDSPVAPDVVAVNDRELETCKGDLWRIIAQAIVLVVPVGVTCAVTNSINLGLMFKAYTIFPRPRPSVHDHIHPDHFADPIYPPRGSSATLRPTRAAAVTLALWYSSLCSFIFALISAIFLMKKLLNYIKTNTISVNPTMLETRRKDSEKYKFLDKVEFLRMSVQTGVMFLLIGVCEFARSISPSISWVVTTLLTAIEAVFVWHLFISWSTSHAIVRRRGFLGNLDNVVQDDENIGTWVRGELLRLGGLVSVRCVQRILQVRLDRPISSYHDIADVGKMSLASRLALVQILNDALQGELQRWEENQTITWASWMGEAVAGIDNILSSAISAPEFETQAELSGSLLIKLLSQREAAIAKFVLLRLSLCFDPLAGEKLPPVTSDIVFLNLIKSGEELAQLRPISKETLRKTIQRIAERGRSDIVSSYEGRLKELYSTLNESSSSPDNGNEE</sequence>
<keyword evidence="2" id="KW-1133">Transmembrane helix</keyword>
<proteinExistence type="predicted"/>
<feature type="transmembrane region" description="Helical" evidence="2">
    <location>
        <begin position="217"/>
        <end position="240"/>
    </location>
</feature>
<dbReference type="EMBL" id="JANAWD010000013">
    <property type="protein sequence ID" value="KAJ3491387.1"/>
    <property type="molecule type" value="Genomic_DNA"/>
</dbReference>
<dbReference type="AlphaFoldDB" id="A0AAD5VBK3"/>
<keyword evidence="2" id="KW-0812">Transmembrane</keyword>
<feature type="compositionally biased region" description="Polar residues" evidence="1">
    <location>
        <begin position="14"/>
        <end position="25"/>
    </location>
</feature>
<comment type="caution">
    <text evidence="4">The sequence shown here is derived from an EMBL/GenBank/DDBJ whole genome shotgun (WGS) entry which is preliminary data.</text>
</comment>
<feature type="transmembrane region" description="Helical" evidence="2">
    <location>
        <begin position="133"/>
        <end position="153"/>
    </location>
</feature>
<dbReference type="Pfam" id="PF20153">
    <property type="entry name" value="DUF6535"/>
    <property type="match status" value="1"/>
</dbReference>
<dbReference type="Proteomes" id="UP001212997">
    <property type="component" value="Unassembled WGS sequence"/>
</dbReference>
<feature type="region of interest" description="Disordered" evidence="1">
    <location>
        <begin position="1"/>
        <end position="42"/>
    </location>
</feature>
<feature type="transmembrane region" description="Helical" evidence="2">
    <location>
        <begin position="63"/>
        <end position="86"/>
    </location>
</feature>
<feature type="domain" description="DUF6535" evidence="3">
    <location>
        <begin position="117"/>
        <end position="210"/>
    </location>
</feature>
<keyword evidence="5" id="KW-1185">Reference proteome</keyword>
<keyword evidence="2" id="KW-0472">Membrane</keyword>
<evidence type="ECO:0000256" key="2">
    <source>
        <dbReference type="SAM" id="Phobius"/>
    </source>
</evidence>
<accession>A0AAD5VBK3</accession>
<evidence type="ECO:0000313" key="5">
    <source>
        <dbReference type="Proteomes" id="UP001212997"/>
    </source>
</evidence>
<evidence type="ECO:0000259" key="3">
    <source>
        <dbReference type="Pfam" id="PF20153"/>
    </source>
</evidence>
<reference evidence="4" key="1">
    <citation type="submission" date="2022-07" db="EMBL/GenBank/DDBJ databases">
        <title>Genome Sequence of Physisporinus lineatus.</title>
        <authorList>
            <person name="Buettner E."/>
        </authorList>
    </citation>
    <scope>NUCLEOTIDE SEQUENCE</scope>
    <source>
        <strain evidence="4">VT162</strain>
    </source>
</reference>
<evidence type="ECO:0000256" key="1">
    <source>
        <dbReference type="SAM" id="MobiDB-lite"/>
    </source>
</evidence>
<dbReference type="InterPro" id="IPR045338">
    <property type="entry name" value="DUF6535"/>
</dbReference>
<feature type="transmembrane region" description="Helical" evidence="2">
    <location>
        <begin position="190"/>
        <end position="211"/>
    </location>
</feature>
<evidence type="ECO:0000313" key="4">
    <source>
        <dbReference type="EMBL" id="KAJ3491387.1"/>
    </source>
</evidence>
<gene>
    <name evidence="4" type="ORF">NLI96_g747</name>
</gene>